<dbReference type="EC" id="1.11.1.24" evidence="2"/>
<dbReference type="Proteomes" id="UP000669179">
    <property type="component" value="Unassembled WGS sequence"/>
</dbReference>
<proteinExistence type="inferred from homology"/>
<gene>
    <name evidence="13" type="ORF">J4573_33365</name>
</gene>
<evidence type="ECO:0000313" key="13">
    <source>
        <dbReference type="EMBL" id="MBO2452017.1"/>
    </source>
</evidence>
<dbReference type="RefSeq" id="WP_208259924.1">
    <property type="nucleotide sequence ID" value="NZ_JAGEOJ010000015.1"/>
</dbReference>
<evidence type="ECO:0000256" key="7">
    <source>
        <dbReference type="ARBA" id="ARBA00023284"/>
    </source>
</evidence>
<keyword evidence="6" id="KW-1015">Disulfide bond</keyword>
<dbReference type="Gene3D" id="3.40.30.10">
    <property type="entry name" value="Glutaredoxin"/>
    <property type="match status" value="1"/>
</dbReference>
<dbReference type="Pfam" id="PF00578">
    <property type="entry name" value="AhpC-TSA"/>
    <property type="match status" value="1"/>
</dbReference>
<protein>
    <recommendedName>
        <fullName evidence="2">thioredoxin-dependent peroxiredoxin</fullName>
        <ecNumber evidence="2">1.11.1.24</ecNumber>
    </recommendedName>
    <alternativeName>
        <fullName evidence="10">Bacterioferritin comigratory protein</fullName>
    </alternativeName>
    <alternativeName>
        <fullName evidence="8">Thioredoxin peroxidase</fullName>
    </alternativeName>
</protein>
<reference evidence="13" key="1">
    <citation type="submission" date="2021-03" db="EMBL/GenBank/DDBJ databases">
        <authorList>
            <person name="Kanchanasin P."/>
            <person name="Saeng-In P."/>
            <person name="Phongsopitanun W."/>
            <person name="Yuki M."/>
            <person name="Kudo T."/>
            <person name="Ohkuma M."/>
            <person name="Tanasupawat S."/>
        </authorList>
    </citation>
    <scope>NUCLEOTIDE SEQUENCE</scope>
    <source>
        <strain evidence="13">GKU 128</strain>
    </source>
</reference>
<evidence type="ECO:0000256" key="1">
    <source>
        <dbReference type="ARBA" id="ARBA00003330"/>
    </source>
</evidence>
<dbReference type="GO" id="GO:0034599">
    <property type="term" value="P:cellular response to oxidative stress"/>
    <property type="evidence" value="ECO:0007669"/>
    <property type="project" value="TreeGrafter"/>
</dbReference>
<dbReference type="InterPro" id="IPR050924">
    <property type="entry name" value="Peroxiredoxin_BCP/PrxQ"/>
</dbReference>
<evidence type="ECO:0000256" key="6">
    <source>
        <dbReference type="ARBA" id="ARBA00023157"/>
    </source>
</evidence>
<comment type="caution">
    <text evidence="13">The sequence shown here is derived from an EMBL/GenBank/DDBJ whole genome shotgun (WGS) entry which is preliminary data.</text>
</comment>
<evidence type="ECO:0000256" key="3">
    <source>
        <dbReference type="ARBA" id="ARBA00022559"/>
    </source>
</evidence>
<dbReference type="AlphaFoldDB" id="A0A939TA22"/>
<comment type="catalytic activity">
    <reaction evidence="11">
        <text>a hydroperoxide + [thioredoxin]-dithiol = an alcohol + [thioredoxin]-disulfide + H2O</text>
        <dbReference type="Rhea" id="RHEA:62620"/>
        <dbReference type="Rhea" id="RHEA-COMP:10698"/>
        <dbReference type="Rhea" id="RHEA-COMP:10700"/>
        <dbReference type="ChEBI" id="CHEBI:15377"/>
        <dbReference type="ChEBI" id="CHEBI:29950"/>
        <dbReference type="ChEBI" id="CHEBI:30879"/>
        <dbReference type="ChEBI" id="CHEBI:35924"/>
        <dbReference type="ChEBI" id="CHEBI:50058"/>
        <dbReference type="EC" id="1.11.1.24"/>
    </reaction>
</comment>
<evidence type="ECO:0000256" key="9">
    <source>
        <dbReference type="ARBA" id="ARBA00038489"/>
    </source>
</evidence>
<evidence type="ECO:0000256" key="10">
    <source>
        <dbReference type="ARBA" id="ARBA00041373"/>
    </source>
</evidence>
<keyword evidence="7" id="KW-0676">Redox-active center</keyword>
<sequence length="148" mass="15993">MLEIGSSAPDITLEDTEGKTVRLSGYQGQGPVLIYFMRSATCPVCNRHVQDLVRSELDGVRVLIAVPADRQEAARWKAKRRVPFTVLVGRPHDEVGLARKVFGSMQQSGSILIDAQGIVRHAHGATMPTAGYDKKGITAAVQALRTGV</sequence>
<dbReference type="PANTHER" id="PTHR42801:SF4">
    <property type="entry name" value="AHPC_TSA FAMILY PROTEIN"/>
    <property type="match status" value="1"/>
</dbReference>
<dbReference type="GO" id="GO:0005737">
    <property type="term" value="C:cytoplasm"/>
    <property type="evidence" value="ECO:0007669"/>
    <property type="project" value="TreeGrafter"/>
</dbReference>
<dbReference type="PROSITE" id="PS51352">
    <property type="entry name" value="THIOREDOXIN_2"/>
    <property type="match status" value="1"/>
</dbReference>
<comment type="function">
    <text evidence="1">Thiol-specific peroxidase that catalyzes the reduction of hydrogen peroxide and organic hydroperoxides to water and alcohols, respectively. Plays a role in cell protection against oxidative stress by detoxifying peroxides and as sensor of hydrogen peroxide-mediated signaling events.</text>
</comment>
<keyword evidence="3" id="KW-0575">Peroxidase</keyword>
<dbReference type="PANTHER" id="PTHR42801">
    <property type="entry name" value="THIOREDOXIN-DEPENDENT PEROXIDE REDUCTASE"/>
    <property type="match status" value="1"/>
</dbReference>
<name>A0A939TA22_9ACTN</name>
<dbReference type="GO" id="GO:0045454">
    <property type="term" value="P:cell redox homeostasis"/>
    <property type="evidence" value="ECO:0007669"/>
    <property type="project" value="TreeGrafter"/>
</dbReference>
<dbReference type="InterPro" id="IPR000866">
    <property type="entry name" value="AhpC/TSA"/>
</dbReference>
<accession>A0A939TA22</accession>
<evidence type="ECO:0000256" key="4">
    <source>
        <dbReference type="ARBA" id="ARBA00022862"/>
    </source>
</evidence>
<comment type="similarity">
    <text evidence="9">Belongs to the peroxiredoxin family. BCP/PrxQ subfamily.</text>
</comment>
<keyword evidence="4" id="KW-0049">Antioxidant</keyword>
<dbReference type="GO" id="GO:0008379">
    <property type="term" value="F:thioredoxin peroxidase activity"/>
    <property type="evidence" value="ECO:0007669"/>
    <property type="project" value="TreeGrafter"/>
</dbReference>
<dbReference type="InterPro" id="IPR036249">
    <property type="entry name" value="Thioredoxin-like_sf"/>
</dbReference>
<dbReference type="InterPro" id="IPR013766">
    <property type="entry name" value="Thioredoxin_domain"/>
</dbReference>
<keyword evidence="5" id="KW-0560">Oxidoreductase</keyword>
<dbReference type="SUPFAM" id="SSF52833">
    <property type="entry name" value="Thioredoxin-like"/>
    <property type="match status" value="1"/>
</dbReference>
<feature type="domain" description="Thioredoxin" evidence="12">
    <location>
        <begin position="2"/>
        <end position="146"/>
    </location>
</feature>
<evidence type="ECO:0000259" key="12">
    <source>
        <dbReference type="PROSITE" id="PS51352"/>
    </source>
</evidence>
<evidence type="ECO:0000313" key="14">
    <source>
        <dbReference type="Proteomes" id="UP000669179"/>
    </source>
</evidence>
<dbReference type="EMBL" id="JAGEOJ010000015">
    <property type="protein sequence ID" value="MBO2452017.1"/>
    <property type="molecule type" value="Genomic_DNA"/>
</dbReference>
<evidence type="ECO:0000256" key="8">
    <source>
        <dbReference type="ARBA" id="ARBA00032824"/>
    </source>
</evidence>
<keyword evidence="14" id="KW-1185">Reference proteome</keyword>
<evidence type="ECO:0000256" key="11">
    <source>
        <dbReference type="ARBA" id="ARBA00049091"/>
    </source>
</evidence>
<evidence type="ECO:0000256" key="5">
    <source>
        <dbReference type="ARBA" id="ARBA00023002"/>
    </source>
</evidence>
<evidence type="ECO:0000256" key="2">
    <source>
        <dbReference type="ARBA" id="ARBA00013017"/>
    </source>
</evidence>
<organism evidence="13 14">
    <name type="scientific">Actinomadura barringtoniae</name>
    <dbReference type="NCBI Taxonomy" id="1427535"/>
    <lineage>
        <taxon>Bacteria</taxon>
        <taxon>Bacillati</taxon>
        <taxon>Actinomycetota</taxon>
        <taxon>Actinomycetes</taxon>
        <taxon>Streptosporangiales</taxon>
        <taxon>Thermomonosporaceae</taxon>
        <taxon>Actinomadura</taxon>
    </lineage>
</organism>